<sequence>MMHRPHPRSGAVGPQRQQGMVMIVVLVLISMMLTVAAAGSRSAQQASRYAAYATDRELAFAAADAALADGEADLSQGARAAQFAVPAEKLAGLHGVYAGPVTLPPSMVRRGRANVQWPAWRVANWDDDAAVVAPGTYTGGAQPPDRQNVGGQAEPRPAASARYLIERLPGMRGLYRMTARGRGRLPGTVVYLQSTYRLPMRAEDAAGREADLWPAGRLSWREIVAWHVLQHEVQRQGRAR</sequence>
<gene>
    <name evidence="3" type="ORF">PTE30175_02080</name>
</gene>
<dbReference type="Pfam" id="PF13681">
    <property type="entry name" value="PilX"/>
    <property type="match status" value="1"/>
</dbReference>
<feature type="transmembrane region" description="Helical" evidence="1">
    <location>
        <begin position="20"/>
        <end position="39"/>
    </location>
</feature>
<name>A0A5E4UMZ6_9BURK</name>
<evidence type="ECO:0000256" key="1">
    <source>
        <dbReference type="SAM" id="Phobius"/>
    </source>
</evidence>
<accession>A0A5E4UMZ6</accession>
<dbReference type="EMBL" id="CABPRZ010000007">
    <property type="protein sequence ID" value="VVE01408.1"/>
    <property type="molecule type" value="Genomic_DNA"/>
</dbReference>
<dbReference type="RefSeq" id="WP_150696981.1">
    <property type="nucleotide sequence ID" value="NZ_CABPRZ010000007.1"/>
</dbReference>
<evidence type="ECO:0000313" key="3">
    <source>
        <dbReference type="EMBL" id="VVE01408.1"/>
    </source>
</evidence>
<evidence type="ECO:0000259" key="2">
    <source>
        <dbReference type="Pfam" id="PF13681"/>
    </source>
</evidence>
<evidence type="ECO:0000313" key="4">
    <source>
        <dbReference type="Proteomes" id="UP000414233"/>
    </source>
</evidence>
<keyword evidence="1" id="KW-0812">Transmembrane</keyword>
<dbReference type="AlphaFoldDB" id="A0A5E4UMZ6"/>
<dbReference type="Proteomes" id="UP000414233">
    <property type="component" value="Unassembled WGS sequence"/>
</dbReference>
<protein>
    <recommendedName>
        <fullName evidence="2">PilX/PilW C-terminal domain-containing protein</fullName>
    </recommendedName>
</protein>
<organism evidence="3 4">
    <name type="scientific">Pandoraea terrae</name>
    <dbReference type="NCBI Taxonomy" id="1537710"/>
    <lineage>
        <taxon>Bacteria</taxon>
        <taxon>Pseudomonadati</taxon>
        <taxon>Pseudomonadota</taxon>
        <taxon>Betaproteobacteria</taxon>
        <taxon>Burkholderiales</taxon>
        <taxon>Burkholderiaceae</taxon>
        <taxon>Pandoraea</taxon>
    </lineage>
</organism>
<keyword evidence="1" id="KW-1133">Transmembrane helix</keyword>
<dbReference type="InterPro" id="IPR025205">
    <property type="entry name" value="PilX/PilW_C"/>
</dbReference>
<keyword evidence="1" id="KW-0472">Membrane</keyword>
<proteinExistence type="predicted"/>
<reference evidence="3 4" key="1">
    <citation type="submission" date="2019-08" db="EMBL/GenBank/DDBJ databases">
        <authorList>
            <person name="Peeters C."/>
        </authorList>
    </citation>
    <scope>NUCLEOTIDE SEQUENCE [LARGE SCALE GENOMIC DNA]</scope>
    <source>
        <strain evidence="3 4">LMG 30175</strain>
    </source>
</reference>
<dbReference type="OrthoDB" id="8941761at2"/>
<keyword evidence="4" id="KW-1185">Reference proteome</keyword>
<feature type="domain" description="PilX/PilW C-terminal" evidence="2">
    <location>
        <begin position="127"/>
        <end position="197"/>
    </location>
</feature>